<dbReference type="PANTHER" id="PTHR30061">
    <property type="entry name" value="MALTOSE-BINDING PERIPLASMIC PROTEIN"/>
    <property type="match status" value="1"/>
</dbReference>
<gene>
    <name evidence="4" type="ORF">PGRAT_22810</name>
</gene>
<dbReference type="EMBL" id="CP009287">
    <property type="protein sequence ID" value="AIQ70164.1"/>
    <property type="molecule type" value="Genomic_DNA"/>
</dbReference>
<dbReference type="InterPro" id="IPR006059">
    <property type="entry name" value="SBP"/>
</dbReference>
<dbReference type="GO" id="GO:0042956">
    <property type="term" value="P:maltodextrin transmembrane transport"/>
    <property type="evidence" value="ECO:0007669"/>
    <property type="project" value="TreeGrafter"/>
</dbReference>
<evidence type="ECO:0000256" key="2">
    <source>
        <dbReference type="ARBA" id="ARBA00022448"/>
    </source>
</evidence>
<dbReference type="GO" id="GO:0015768">
    <property type="term" value="P:maltose transport"/>
    <property type="evidence" value="ECO:0007669"/>
    <property type="project" value="TreeGrafter"/>
</dbReference>
<dbReference type="Proteomes" id="UP000029500">
    <property type="component" value="Chromosome"/>
</dbReference>
<accession>A0A089NM78</accession>
<dbReference type="AlphaFoldDB" id="A0A089NM78"/>
<keyword evidence="5" id="KW-1185">Reference proteome</keyword>
<evidence type="ECO:0000313" key="5">
    <source>
        <dbReference type="Proteomes" id="UP000029500"/>
    </source>
</evidence>
<sequence>MNKQVAQQLNIWHEFDGKGDTSIEVLEQLCRAYTTESGVPVIPEVMNITELTARLQQIRTGGAGPQMALVPADMAGYAEGAMYSEIPEKFWSMSGLPDVDIRSSMRSNGRQYGIPILKGNHLVLYYNPEIYPEAPTSWEAIEQQAEALMAKGMVPVAADLADPYCFIPFLTAFGGWPLKEGNPDLATFEMDAALRFVQRQLDQKVLASFHGPTELLDRFIAGEVGAIICGEWIYNYLDLQMRDRLLVGALPAINGNPAASMCSSIGLVFPQHSLESEQADELLSFAAYLLNESSQLEWAEQVQRIPVHSRVLDNVKAAASPARAKLITCLDNARNMPIEPVMRNVWDAMAVGLQHLTDKDAGRIMRLMKEHVNSSLIQQTL</sequence>
<keyword evidence="2" id="KW-0813">Transport</keyword>
<keyword evidence="3" id="KW-0732">Signal</keyword>
<dbReference type="STRING" id="189425.PGRAT_22810"/>
<dbReference type="GO" id="GO:1901982">
    <property type="term" value="F:maltose binding"/>
    <property type="evidence" value="ECO:0007669"/>
    <property type="project" value="TreeGrafter"/>
</dbReference>
<proteinExistence type="inferred from homology"/>
<comment type="similarity">
    <text evidence="1">Belongs to the bacterial solute-binding protein 1 family.</text>
</comment>
<dbReference type="PANTHER" id="PTHR30061:SF50">
    <property type="entry name" value="MALTOSE_MALTODEXTRIN-BINDING PERIPLASMIC PROTEIN"/>
    <property type="match status" value="1"/>
</dbReference>
<dbReference type="GO" id="GO:0055052">
    <property type="term" value="C:ATP-binding cassette (ABC) transporter complex, substrate-binding subunit-containing"/>
    <property type="evidence" value="ECO:0007669"/>
    <property type="project" value="TreeGrafter"/>
</dbReference>
<dbReference type="SUPFAM" id="SSF53850">
    <property type="entry name" value="Periplasmic binding protein-like II"/>
    <property type="match status" value="1"/>
</dbReference>
<name>A0A089NM78_9BACL</name>
<dbReference type="KEGG" id="pgm:PGRAT_22810"/>
<protein>
    <recommendedName>
        <fullName evidence="6">ABC transporter substrate-binding protein</fullName>
    </recommendedName>
</protein>
<dbReference type="Gene3D" id="3.40.190.10">
    <property type="entry name" value="Periplasmic binding protein-like II"/>
    <property type="match status" value="2"/>
</dbReference>
<dbReference type="OrthoDB" id="9795467at2"/>
<evidence type="ECO:0000256" key="3">
    <source>
        <dbReference type="ARBA" id="ARBA00022729"/>
    </source>
</evidence>
<dbReference type="RefSeq" id="WP_025706304.1">
    <property type="nucleotide sequence ID" value="NZ_CP009287.1"/>
</dbReference>
<dbReference type="HOGENOM" id="CLU_031285_17_4_9"/>
<dbReference type="eggNOG" id="COG2182">
    <property type="taxonomic scope" value="Bacteria"/>
</dbReference>
<evidence type="ECO:0008006" key="6">
    <source>
        <dbReference type="Google" id="ProtNLM"/>
    </source>
</evidence>
<evidence type="ECO:0000313" key="4">
    <source>
        <dbReference type="EMBL" id="AIQ70164.1"/>
    </source>
</evidence>
<organism evidence="4 5">
    <name type="scientific">Paenibacillus graminis</name>
    <dbReference type="NCBI Taxonomy" id="189425"/>
    <lineage>
        <taxon>Bacteria</taxon>
        <taxon>Bacillati</taxon>
        <taxon>Bacillota</taxon>
        <taxon>Bacilli</taxon>
        <taxon>Bacillales</taxon>
        <taxon>Paenibacillaceae</taxon>
        <taxon>Paenibacillus</taxon>
    </lineage>
</organism>
<evidence type="ECO:0000256" key="1">
    <source>
        <dbReference type="ARBA" id="ARBA00008520"/>
    </source>
</evidence>
<reference evidence="4 5" key="1">
    <citation type="submission" date="2014-08" db="EMBL/GenBank/DDBJ databases">
        <title>Comparative genomics of the Paenibacillus odorifer group.</title>
        <authorList>
            <person name="den Bakker H.C."/>
            <person name="Tsai Y.-C."/>
            <person name="Martin N."/>
            <person name="Korlach J."/>
            <person name="Wiedmann M."/>
        </authorList>
    </citation>
    <scope>NUCLEOTIDE SEQUENCE [LARGE SCALE GENOMIC DNA]</scope>
    <source>
        <strain evidence="4 5">DSM 15220</strain>
    </source>
</reference>
<dbReference type="Pfam" id="PF13416">
    <property type="entry name" value="SBP_bac_8"/>
    <property type="match status" value="1"/>
</dbReference>